<evidence type="ECO:0000256" key="2">
    <source>
        <dbReference type="ARBA" id="ARBA00023015"/>
    </source>
</evidence>
<dbReference type="GO" id="GO:0003677">
    <property type="term" value="F:DNA binding"/>
    <property type="evidence" value="ECO:0007669"/>
    <property type="project" value="UniProtKB-KW"/>
</dbReference>
<dbReference type="InterPro" id="IPR036388">
    <property type="entry name" value="WH-like_DNA-bd_sf"/>
</dbReference>
<reference evidence="6 7" key="1">
    <citation type="submission" date="2020-04" db="EMBL/GenBank/DDBJ databases">
        <title>Ramlibacter sp. G-1-2-2 isolated from soil.</title>
        <authorList>
            <person name="Dahal R.H."/>
        </authorList>
    </citation>
    <scope>NUCLEOTIDE SEQUENCE [LARGE SCALE GENOMIC DNA]</scope>
    <source>
        <strain evidence="6 7">G-1-2-2</strain>
    </source>
</reference>
<dbReference type="PANTHER" id="PTHR30118">
    <property type="entry name" value="HTH-TYPE TRANSCRIPTIONAL REGULATOR LEUO-RELATED"/>
    <property type="match status" value="1"/>
</dbReference>
<dbReference type="InterPro" id="IPR050389">
    <property type="entry name" value="LysR-type_TF"/>
</dbReference>
<dbReference type="Proteomes" id="UP000541185">
    <property type="component" value="Unassembled WGS sequence"/>
</dbReference>
<sequence length="313" mass="34512">MAASAPKLDLNLLPVVIALSEHRTVSAAARHLGMSQPAVSSALARLRASLGDPLFVRTARGMEATPRALAMLAPARAALGIVDHEILASQGFDPSTSERKITLALSDIGEMVFLPKILASLQTKAPGMTVRCVTLPVSQLERGLELGEIDLAVGYFPDLKGNNFFQQRLFSHGFVCLLRTGHPIKAPKLTAKQFMSLGHAVVNAEGRSQEVFERYLQKQGIRRRVVLNTPHFMSLPTIISASDLVATVPLAIGVWFASTARVRMAKPPYPVPKFDLKQHWHRRVNNDAQSRWLRELVYSLFNEEVDEWKAHAS</sequence>
<dbReference type="InterPro" id="IPR036390">
    <property type="entry name" value="WH_DNA-bd_sf"/>
</dbReference>
<dbReference type="InterPro" id="IPR005119">
    <property type="entry name" value="LysR_subst-bd"/>
</dbReference>
<keyword evidence="4" id="KW-0804">Transcription</keyword>
<evidence type="ECO:0000256" key="3">
    <source>
        <dbReference type="ARBA" id="ARBA00023125"/>
    </source>
</evidence>
<dbReference type="SUPFAM" id="SSF46785">
    <property type="entry name" value="Winged helix' DNA-binding domain"/>
    <property type="match status" value="1"/>
</dbReference>
<evidence type="ECO:0000313" key="6">
    <source>
        <dbReference type="EMBL" id="NML47507.1"/>
    </source>
</evidence>
<keyword evidence="3" id="KW-0238">DNA-binding</keyword>
<dbReference type="GO" id="GO:0003700">
    <property type="term" value="F:DNA-binding transcription factor activity"/>
    <property type="evidence" value="ECO:0007669"/>
    <property type="project" value="InterPro"/>
</dbReference>
<dbReference type="PROSITE" id="PS50931">
    <property type="entry name" value="HTH_LYSR"/>
    <property type="match status" value="1"/>
</dbReference>
<evidence type="ECO:0000256" key="1">
    <source>
        <dbReference type="ARBA" id="ARBA00009437"/>
    </source>
</evidence>
<dbReference type="Pfam" id="PF00126">
    <property type="entry name" value="HTH_1"/>
    <property type="match status" value="1"/>
</dbReference>
<proteinExistence type="inferred from homology"/>
<evidence type="ECO:0000256" key="4">
    <source>
        <dbReference type="ARBA" id="ARBA00023163"/>
    </source>
</evidence>
<comment type="similarity">
    <text evidence="1">Belongs to the LysR transcriptional regulatory family.</text>
</comment>
<dbReference type="RefSeq" id="WP_169421779.1">
    <property type="nucleotide sequence ID" value="NZ_JABBFX010000003.1"/>
</dbReference>
<dbReference type="CDD" id="cd08459">
    <property type="entry name" value="PBP2_DntR_NahR_LinR_like"/>
    <property type="match status" value="1"/>
</dbReference>
<name>A0A848HAM0_9BURK</name>
<keyword evidence="7" id="KW-1185">Reference proteome</keyword>
<accession>A0A848HAM0</accession>
<dbReference type="Gene3D" id="3.40.190.10">
    <property type="entry name" value="Periplasmic binding protein-like II"/>
    <property type="match status" value="2"/>
</dbReference>
<dbReference type="Gene3D" id="1.10.10.10">
    <property type="entry name" value="Winged helix-like DNA-binding domain superfamily/Winged helix DNA-binding domain"/>
    <property type="match status" value="1"/>
</dbReference>
<evidence type="ECO:0000313" key="7">
    <source>
        <dbReference type="Proteomes" id="UP000541185"/>
    </source>
</evidence>
<feature type="domain" description="HTH lysR-type" evidence="5">
    <location>
        <begin position="8"/>
        <end position="65"/>
    </location>
</feature>
<dbReference type="SUPFAM" id="SSF53850">
    <property type="entry name" value="Periplasmic binding protein-like II"/>
    <property type="match status" value="1"/>
</dbReference>
<dbReference type="EMBL" id="JABBFX010000003">
    <property type="protein sequence ID" value="NML47507.1"/>
    <property type="molecule type" value="Genomic_DNA"/>
</dbReference>
<gene>
    <name evidence="6" type="ORF">HHL11_27405</name>
</gene>
<dbReference type="AlphaFoldDB" id="A0A848HAM0"/>
<dbReference type="PRINTS" id="PR00039">
    <property type="entry name" value="HTHLYSR"/>
</dbReference>
<dbReference type="Pfam" id="PF03466">
    <property type="entry name" value="LysR_substrate"/>
    <property type="match status" value="1"/>
</dbReference>
<keyword evidence="2" id="KW-0805">Transcription regulation</keyword>
<organism evidence="6 7">
    <name type="scientific">Ramlibacter agri</name>
    <dbReference type="NCBI Taxonomy" id="2728837"/>
    <lineage>
        <taxon>Bacteria</taxon>
        <taxon>Pseudomonadati</taxon>
        <taxon>Pseudomonadota</taxon>
        <taxon>Betaproteobacteria</taxon>
        <taxon>Burkholderiales</taxon>
        <taxon>Comamonadaceae</taxon>
        <taxon>Ramlibacter</taxon>
    </lineage>
</organism>
<evidence type="ECO:0000259" key="5">
    <source>
        <dbReference type="PROSITE" id="PS50931"/>
    </source>
</evidence>
<protein>
    <submittedName>
        <fullName evidence="6">LysR family transcriptional regulator</fullName>
    </submittedName>
</protein>
<comment type="caution">
    <text evidence="6">The sequence shown here is derived from an EMBL/GenBank/DDBJ whole genome shotgun (WGS) entry which is preliminary data.</text>
</comment>
<dbReference type="PANTHER" id="PTHR30118:SF15">
    <property type="entry name" value="TRANSCRIPTIONAL REGULATORY PROTEIN"/>
    <property type="match status" value="1"/>
</dbReference>
<dbReference type="InterPro" id="IPR000847">
    <property type="entry name" value="LysR_HTH_N"/>
</dbReference>